<keyword evidence="1" id="KW-0812">Transmembrane</keyword>
<protein>
    <submittedName>
        <fullName evidence="2">Uncharacterized protein</fullName>
    </submittedName>
</protein>
<evidence type="ECO:0000313" key="2">
    <source>
        <dbReference type="EMBL" id="SCG36365.1"/>
    </source>
</evidence>
<keyword evidence="1" id="KW-0472">Membrane</keyword>
<keyword evidence="3" id="KW-1185">Reference proteome</keyword>
<dbReference type="AlphaFoldDB" id="A0A1C5GRE3"/>
<name>A0A1C5GRE3_9ACTN</name>
<keyword evidence="1" id="KW-1133">Transmembrane helix</keyword>
<reference evidence="2 3" key="1">
    <citation type="submission" date="2016-06" db="EMBL/GenBank/DDBJ databases">
        <authorList>
            <person name="Kjaerup R.B."/>
            <person name="Dalgaard T.S."/>
            <person name="Juul-Madsen H.R."/>
        </authorList>
    </citation>
    <scope>NUCLEOTIDE SEQUENCE [LARGE SCALE GENOMIC DNA]</scope>
    <source>
        <strain evidence="2 3">DSM 45097</strain>
    </source>
</reference>
<evidence type="ECO:0000313" key="3">
    <source>
        <dbReference type="Proteomes" id="UP000198210"/>
    </source>
</evidence>
<feature type="transmembrane region" description="Helical" evidence="1">
    <location>
        <begin position="82"/>
        <end position="110"/>
    </location>
</feature>
<gene>
    <name evidence="2" type="ORF">GA0074704_0360</name>
</gene>
<organism evidence="2 3">
    <name type="scientific">Micromonospora siamensis</name>
    <dbReference type="NCBI Taxonomy" id="299152"/>
    <lineage>
        <taxon>Bacteria</taxon>
        <taxon>Bacillati</taxon>
        <taxon>Actinomycetota</taxon>
        <taxon>Actinomycetes</taxon>
        <taxon>Micromonosporales</taxon>
        <taxon>Micromonosporaceae</taxon>
        <taxon>Micromonospora</taxon>
    </lineage>
</organism>
<proteinExistence type="predicted"/>
<accession>A0A1C5GRE3</accession>
<dbReference type="Proteomes" id="UP000198210">
    <property type="component" value="Chromosome I"/>
</dbReference>
<dbReference type="RefSeq" id="WP_088968877.1">
    <property type="nucleotide sequence ID" value="NZ_JBHLYF010000001.1"/>
</dbReference>
<evidence type="ECO:0000256" key="1">
    <source>
        <dbReference type="SAM" id="Phobius"/>
    </source>
</evidence>
<dbReference type="EMBL" id="LT607751">
    <property type="protein sequence ID" value="SCG36365.1"/>
    <property type="molecule type" value="Genomic_DNA"/>
</dbReference>
<feature type="transmembrane region" description="Helical" evidence="1">
    <location>
        <begin position="130"/>
        <end position="151"/>
    </location>
</feature>
<sequence length="156" mass="16028">MQSEPILIDEVAGPVVVEMNTFTGRGTIFVAGVPEHREDGWFHLPAKGGGRVRAKLRASILDPWPTVEVLGAKHRTGPKVPAALLVLAVFPFALVFVGGLLGGLLGGLAAAVNHGIARKPSSVAARAAQMVLVAALAAGAYLLVAGIVTAATDQPR</sequence>